<evidence type="ECO:0000256" key="6">
    <source>
        <dbReference type="ARBA" id="ARBA00031237"/>
    </source>
</evidence>
<evidence type="ECO:0000256" key="5">
    <source>
        <dbReference type="ARBA" id="ARBA00026116"/>
    </source>
</evidence>
<dbReference type="Gene3D" id="3.90.226.10">
    <property type="entry name" value="2-enoyl-CoA Hydratase, Chain A, domain 1"/>
    <property type="match status" value="2"/>
</dbReference>
<evidence type="ECO:0000259" key="9">
    <source>
        <dbReference type="PROSITE" id="PS50980"/>
    </source>
</evidence>
<dbReference type="EC" id="6.4.1.4" evidence="5"/>
<protein>
    <recommendedName>
        <fullName evidence="5">methylcrotonoyl-CoA carboxylase</fullName>
        <ecNumber evidence="5">6.4.1.4</ecNumber>
    </recommendedName>
    <alternativeName>
        <fullName evidence="7">3-methylcrotonyl-CoA carboxylase 2</fullName>
    </alternativeName>
    <alternativeName>
        <fullName evidence="6">3-methylcrotonyl-CoA:carbon dioxide ligase subunit beta</fullName>
    </alternativeName>
</protein>
<reference evidence="11 12" key="1">
    <citation type="submission" date="2024-01" db="EMBL/GenBank/DDBJ databases">
        <title>The genomes of 5 underutilized Papilionoideae crops provide insights into root nodulation and disease resistance.</title>
        <authorList>
            <person name="Yuan L."/>
        </authorList>
    </citation>
    <scope>NUCLEOTIDE SEQUENCE [LARGE SCALE GENOMIC DNA]</scope>
    <source>
        <strain evidence="11">LY-2023</strain>
        <tissue evidence="11">Leaf</tissue>
    </source>
</reference>
<proteinExistence type="inferred from homology"/>
<evidence type="ECO:0000256" key="3">
    <source>
        <dbReference type="ARBA" id="ARBA00022840"/>
    </source>
</evidence>
<evidence type="ECO:0000256" key="4">
    <source>
        <dbReference type="ARBA" id="ARBA00025711"/>
    </source>
</evidence>
<dbReference type="GO" id="GO:0004485">
    <property type="term" value="F:methylcrotonoyl-CoA carboxylase activity"/>
    <property type="evidence" value="ECO:0007669"/>
    <property type="project" value="UniProtKB-EC"/>
</dbReference>
<evidence type="ECO:0000259" key="10">
    <source>
        <dbReference type="PROSITE" id="PS50989"/>
    </source>
</evidence>
<dbReference type="InterPro" id="IPR029045">
    <property type="entry name" value="ClpP/crotonase-like_dom_sf"/>
</dbReference>
<comment type="similarity">
    <text evidence="1">Belongs to the AccD/PCCB family.</text>
</comment>
<gene>
    <name evidence="11" type="ORF">RJT34_04605</name>
</gene>
<dbReference type="InterPro" id="IPR034733">
    <property type="entry name" value="AcCoA_carboxyl_beta"/>
</dbReference>
<comment type="pathway">
    <text evidence="4">Amino-acid degradation; L-leucine degradation; (S)-3-hydroxy-3-methylglutaryl-CoA from 3-isovaleryl-CoA: step 2/3.</text>
</comment>
<evidence type="ECO:0000256" key="1">
    <source>
        <dbReference type="ARBA" id="ARBA00006102"/>
    </source>
</evidence>
<dbReference type="PANTHER" id="PTHR22855:SF13">
    <property type="entry name" value="METHYLCROTONOYL-COA CARBOXYLASE BETA CHAIN, MITOCHONDRIAL"/>
    <property type="match status" value="1"/>
</dbReference>
<dbReference type="EMBL" id="JAYKXN010000001">
    <property type="protein sequence ID" value="KAK7319877.1"/>
    <property type="molecule type" value="Genomic_DNA"/>
</dbReference>
<dbReference type="PANTHER" id="PTHR22855">
    <property type="entry name" value="ACETYL, PROPIONYL, PYRUVATE, AND GLUTACONYL CARBOXYLASE-RELATED"/>
    <property type="match status" value="1"/>
</dbReference>
<evidence type="ECO:0000313" key="11">
    <source>
        <dbReference type="EMBL" id="KAK7319877.1"/>
    </source>
</evidence>
<keyword evidence="12" id="KW-1185">Reference proteome</keyword>
<organism evidence="11 12">
    <name type="scientific">Clitoria ternatea</name>
    <name type="common">Butterfly pea</name>
    <dbReference type="NCBI Taxonomy" id="43366"/>
    <lineage>
        <taxon>Eukaryota</taxon>
        <taxon>Viridiplantae</taxon>
        <taxon>Streptophyta</taxon>
        <taxon>Embryophyta</taxon>
        <taxon>Tracheophyta</taxon>
        <taxon>Spermatophyta</taxon>
        <taxon>Magnoliopsida</taxon>
        <taxon>eudicotyledons</taxon>
        <taxon>Gunneridae</taxon>
        <taxon>Pentapetalae</taxon>
        <taxon>rosids</taxon>
        <taxon>fabids</taxon>
        <taxon>Fabales</taxon>
        <taxon>Fabaceae</taxon>
        <taxon>Papilionoideae</taxon>
        <taxon>50 kb inversion clade</taxon>
        <taxon>NPAAA clade</taxon>
        <taxon>indigoferoid/millettioid clade</taxon>
        <taxon>Phaseoleae</taxon>
        <taxon>Clitoria</taxon>
    </lineage>
</organism>
<evidence type="ECO:0000256" key="7">
    <source>
        <dbReference type="ARBA" id="ARBA00031404"/>
    </source>
</evidence>
<sequence>MFGLIGRKANLLGGSGRRWLCLGATASNHGGAMENLVSELQAHVQNVLAGGGPDAVKRNKSRNKLLPRERIDRLLDPASSFLELSQLAGHELYEEPLPSAGIVTGIGPVHGRLCMFVANDPTVKGGTYYPITVKKHLRAQEIAAQCKLPCIYLVDSGGAFLPKQADVFPDRENFGRIFYNQAVMSAQGIPQIALVLGSCTAGGAYIPAMADESVMVKGNGTIFLAGPPLVKAATGEEVSAEDLGGATVHCKTSGVSDYFAQDELHGLAIGRNIIKNLHIAGNDVLANGLQNINYEYKEPLYDVKELRSIAPTDLKQQFDIRSVIDRIVDGSEFDEFKKLYGTTLVTGFAKIFGQPVGIIGNNGILFNESALKGAHFIELCTQRNIPLVFLQNITGFMVGSRSEANGIAKSGAKMVMAVSCAKVPKVTIIVGGSFGAGNYAMCGRAYSPNFLFLWPNARISVMGGAQAAGVLAQIEKGNKKRQGIQWNKEEEEKFKTKVLEAYEREGSPYYSTARLWDDGIIDPADTRKIIGLCISSSLNRAPENTKYGVFRM</sequence>
<dbReference type="Proteomes" id="UP001359559">
    <property type="component" value="Unassembled WGS sequence"/>
</dbReference>
<evidence type="ECO:0000256" key="8">
    <source>
        <dbReference type="ARBA" id="ARBA00052347"/>
    </source>
</evidence>
<dbReference type="PROSITE" id="PS50989">
    <property type="entry name" value="COA_CT_CTER"/>
    <property type="match status" value="1"/>
</dbReference>
<name>A0AAN9Q2T7_CLITE</name>
<dbReference type="PROSITE" id="PS50980">
    <property type="entry name" value="COA_CT_NTER"/>
    <property type="match status" value="1"/>
</dbReference>
<dbReference type="GO" id="GO:0005739">
    <property type="term" value="C:mitochondrion"/>
    <property type="evidence" value="ECO:0007669"/>
    <property type="project" value="TreeGrafter"/>
</dbReference>
<dbReference type="InterPro" id="IPR011763">
    <property type="entry name" value="COA_CT_C"/>
</dbReference>
<dbReference type="Pfam" id="PF01039">
    <property type="entry name" value="Carboxyl_trans"/>
    <property type="match status" value="1"/>
</dbReference>
<dbReference type="FunFam" id="3.90.226.10:FF:000004">
    <property type="entry name" value="Methylcrotonoyl-CoA carboxylase beta chain"/>
    <property type="match status" value="1"/>
</dbReference>
<keyword evidence="2" id="KW-0547">Nucleotide-binding</keyword>
<dbReference type="InterPro" id="IPR045190">
    <property type="entry name" value="MCCB/AccD1-like"/>
</dbReference>
<accession>A0AAN9Q2T7</accession>
<evidence type="ECO:0000256" key="2">
    <source>
        <dbReference type="ARBA" id="ARBA00022741"/>
    </source>
</evidence>
<dbReference type="GO" id="GO:0006552">
    <property type="term" value="P:L-leucine catabolic process"/>
    <property type="evidence" value="ECO:0007669"/>
    <property type="project" value="TreeGrafter"/>
</dbReference>
<feature type="domain" description="CoA carboxyltransferase C-terminal" evidence="10">
    <location>
        <begin position="298"/>
        <end position="544"/>
    </location>
</feature>
<dbReference type="InterPro" id="IPR011762">
    <property type="entry name" value="COA_CT_N"/>
</dbReference>
<dbReference type="FunFam" id="3.90.226.10:FF:000007">
    <property type="entry name" value="Methylcrotonoyl-CoA carboxylase subunit beta"/>
    <property type="match status" value="1"/>
</dbReference>
<keyword evidence="3" id="KW-0067">ATP-binding</keyword>
<comment type="catalytic activity">
    <reaction evidence="8">
        <text>3-methylbut-2-enoyl-CoA + hydrogencarbonate + ATP = 3-methyl-(2E)-glutaconyl-CoA + ADP + phosphate + H(+)</text>
        <dbReference type="Rhea" id="RHEA:13589"/>
        <dbReference type="ChEBI" id="CHEBI:15378"/>
        <dbReference type="ChEBI" id="CHEBI:17544"/>
        <dbReference type="ChEBI" id="CHEBI:30616"/>
        <dbReference type="ChEBI" id="CHEBI:43474"/>
        <dbReference type="ChEBI" id="CHEBI:57344"/>
        <dbReference type="ChEBI" id="CHEBI:57346"/>
        <dbReference type="ChEBI" id="CHEBI:456216"/>
        <dbReference type="EC" id="6.4.1.4"/>
    </reaction>
</comment>
<comment type="caution">
    <text evidence="11">The sequence shown here is derived from an EMBL/GenBank/DDBJ whole genome shotgun (WGS) entry which is preliminary data.</text>
</comment>
<dbReference type="GO" id="GO:0005524">
    <property type="term" value="F:ATP binding"/>
    <property type="evidence" value="ECO:0007669"/>
    <property type="project" value="UniProtKB-KW"/>
</dbReference>
<dbReference type="SUPFAM" id="SSF52096">
    <property type="entry name" value="ClpP/crotonase"/>
    <property type="match status" value="2"/>
</dbReference>
<dbReference type="AlphaFoldDB" id="A0AAN9Q2T7"/>
<feature type="domain" description="CoA carboxyltransferase N-terminal" evidence="9">
    <location>
        <begin position="33"/>
        <end position="289"/>
    </location>
</feature>
<evidence type="ECO:0000313" key="12">
    <source>
        <dbReference type="Proteomes" id="UP001359559"/>
    </source>
</evidence>
<dbReference type="GO" id="GO:1905202">
    <property type="term" value="C:methylcrotonoyl-CoA carboxylase complex"/>
    <property type="evidence" value="ECO:0007669"/>
    <property type="project" value="TreeGrafter"/>
</dbReference>